<dbReference type="AlphaFoldDB" id="A0A232M1X9"/>
<protein>
    <submittedName>
        <fullName evidence="1">Uncharacterized protein</fullName>
    </submittedName>
</protein>
<feature type="non-terminal residue" evidence="1">
    <location>
        <position position="1"/>
    </location>
</feature>
<accession>A0A232M1X9</accession>
<evidence type="ECO:0000313" key="1">
    <source>
        <dbReference type="EMBL" id="OXV10324.1"/>
    </source>
</evidence>
<comment type="caution">
    <text evidence="1">The sequence shown here is derived from an EMBL/GenBank/DDBJ whole genome shotgun (WGS) entry which is preliminary data.</text>
</comment>
<reference evidence="1 2" key="1">
    <citation type="journal article" date="2015" name="Environ. Microbiol.">
        <title>Metagenome sequence of Elaphomyces granulatus from sporocarp tissue reveals Ascomycota ectomycorrhizal fingerprints of genome expansion and a Proteobacteria-rich microbiome.</title>
        <authorList>
            <person name="Quandt C.A."/>
            <person name="Kohler A."/>
            <person name="Hesse C.N."/>
            <person name="Sharpton T.J."/>
            <person name="Martin F."/>
            <person name="Spatafora J.W."/>
        </authorList>
    </citation>
    <scope>NUCLEOTIDE SEQUENCE [LARGE SCALE GENOMIC DNA]</scope>
    <source>
        <strain evidence="1 2">OSC145934</strain>
    </source>
</reference>
<organism evidence="1 2">
    <name type="scientific">Elaphomyces granulatus</name>
    <dbReference type="NCBI Taxonomy" id="519963"/>
    <lineage>
        <taxon>Eukaryota</taxon>
        <taxon>Fungi</taxon>
        <taxon>Dikarya</taxon>
        <taxon>Ascomycota</taxon>
        <taxon>Pezizomycotina</taxon>
        <taxon>Eurotiomycetes</taxon>
        <taxon>Eurotiomycetidae</taxon>
        <taxon>Eurotiales</taxon>
        <taxon>Elaphomycetaceae</taxon>
        <taxon>Elaphomyces</taxon>
    </lineage>
</organism>
<dbReference type="EMBL" id="NPHW01002995">
    <property type="protein sequence ID" value="OXV10324.1"/>
    <property type="molecule type" value="Genomic_DNA"/>
</dbReference>
<keyword evidence="2" id="KW-1185">Reference proteome</keyword>
<gene>
    <name evidence="1" type="ORF">Egran_01915</name>
</gene>
<sequence length="24" mass="2843">NLYSLQVLNGLRQQELKLKDELLD</sequence>
<proteinExistence type="predicted"/>
<dbReference type="Proteomes" id="UP000243515">
    <property type="component" value="Unassembled WGS sequence"/>
</dbReference>
<feature type="non-terminal residue" evidence="1">
    <location>
        <position position="24"/>
    </location>
</feature>
<name>A0A232M1X9_9EURO</name>
<evidence type="ECO:0000313" key="2">
    <source>
        <dbReference type="Proteomes" id="UP000243515"/>
    </source>
</evidence>